<organism evidence="1">
    <name type="scientific">marine sediment metagenome</name>
    <dbReference type="NCBI Taxonomy" id="412755"/>
    <lineage>
        <taxon>unclassified sequences</taxon>
        <taxon>metagenomes</taxon>
        <taxon>ecological metagenomes</taxon>
    </lineage>
</organism>
<feature type="non-terminal residue" evidence="1">
    <location>
        <position position="1"/>
    </location>
</feature>
<dbReference type="AlphaFoldDB" id="A0A0F9AKQ2"/>
<dbReference type="EMBL" id="LAZR01042168">
    <property type="protein sequence ID" value="KKL10179.1"/>
    <property type="molecule type" value="Genomic_DNA"/>
</dbReference>
<reference evidence="1" key="1">
    <citation type="journal article" date="2015" name="Nature">
        <title>Complex archaea that bridge the gap between prokaryotes and eukaryotes.</title>
        <authorList>
            <person name="Spang A."/>
            <person name="Saw J.H."/>
            <person name="Jorgensen S.L."/>
            <person name="Zaremba-Niedzwiedzka K."/>
            <person name="Martijn J."/>
            <person name="Lind A.E."/>
            <person name="van Eijk R."/>
            <person name="Schleper C."/>
            <person name="Guy L."/>
            <person name="Ettema T.J."/>
        </authorList>
    </citation>
    <scope>NUCLEOTIDE SEQUENCE</scope>
</reference>
<sequence length="150" mass="17423">ISADTSIVVELDGETGRAFWMHFGCKIPAPLNAQAFIIPLCNPYFGQIDRWWRRAMVIHEELKMYETALWDFLQRACHPQLVEKYWSELHPFIDFQLHPGHTMKAPDLLKRRLRPVPPEKDRIGIIETLAASTLLPVIPCDAWVDYEVGR</sequence>
<evidence type="ECO:0000313" key="1">
    <source>
        <dbReference type="EMBL" id="KKL10179.1"/>
    </source>
</evidence>
<protein>
    <submittedName>
        <fullName evidence="1">Uncharacterized protein</fullName>
    </submittedName>
</protein>
<name>A0A0F9AKQ2_9ZZZZ</name>
<comment type="caution">
    <text evidence="1">The sequence shown here is derived from an EMBL/GenBank/DDBJ whole genome shotgun (WGS) entry which is preliminary data.</text>
</comment>
<proteinExistence type="predicted"/>
<gene>
    <name evidence="1" type="ORF">LCGC14_2558420</name>
</gene>
<accession>A0A0F9AKQ2</accession>